<dbReference type="PANTHER" id="PTHR33294">
    <property type="entry name" value="AWPM-19-LIKE FAMILY PROTEIN"/>
    <property type="match status" value="1"/>
</dbReference>
<organism evidence="2 3">
    <name type="scientific">Phtheirospermum japonicum</name>
    <dbReference type="NCBI Taxonomy" id="374723"/>
    <lineage>
        <taxon>Eukaryota</taxon>
        <taxon>Viridiplantae</taxon>
        <taxon>Streptophyta</taxon>
        <taxon>Embryophyta</taxon>
        <taxon>Tracheophyta</taxon>
        <taxon>Spermatophyta</taxon>
        <taxon>Magnoliopsida</taxon>
        <taxon>eudicotyledons</taxon>
        <taxon>Gunneridae</taxon>
        <taxon>Pentapetalae</taxon>
        <taxon>asterids</taxon>
        <taxon>lamiids</taxon>
        <taxon>Lamiales</taxon>
        <taxon>Orobanchaceae</taxon>
        <taxon>Orobanchaceae incertae sedis</taxon>
        <taxon>Phtheirospermum</taxon>
    </lineage>
</organism>
<dbReference type="EMBL" id="BMAC01000494">
    <property type="protein sequence ID" value="GFP97559.1"/>
    <property type="molecule type" value="Genomic_DNA"/>
</dbReference>
<accession>A0A830CET0</accession>
<evidence type="ECO:0000313" key="2">
    <source>
        <dbReference type="EMBL" id="GFP97559.1"/>
    </source>
</evidence>
<dbReference type="PANTHER" id="PTHR33294:SF3">
    <property type="entry name" value="AWPM-19-LIKE FAMILY PROTEIN"/>
    <property type="match status" value="1"/>
</dbReference>
<dbReference type="AlphaFoldDB" id="A0A830CET0"/>
<protein>
    <submittedName>
        <fullName evidence="2">Uncharacterized protein</fullName>
    </submittedName>
</protein>
<dbReference type="InterPro" id="IPR008390">
    <property type="entry name" value="AWPM-19"/>
</dbReference>
<dbReference type="Pfam" id="PF05512">
    <property type="entry name" value="AWPM-19"/>
    <property type="match status" value="1"/>
</dbReference>
<keyword evidence="1" id="KW-0812">Transmembrane</keyword>
<keyword evidence="1" id="KW-0472">Membrane</keyword>
<comment type="caution">
    <text evidence="2">The sequence shown here is derived from an EMBL/GenBank/DDBJ whole genome shotgun (WGS) entry which is preliminary data.</text>
</comment>
<name>A0A830CET0_9LAMI</name>
<sequence>MGFTTSITGISNVIQWNAPNLHAATSSLVSWLLILLAMGFSCKEIDIGWTVSSLTTLETILILLSGTVLKGL</sequence>
<feature type="transmembrane region" description="Helical" evidence="1">
    <location>
        <begin position="47"/>
        <end position="69"/>
    </location>
</feature>
<feature type="transmembrane region" description="Helical" evidence="1">
    <location>
        <begin position="21"/>
        <end position="41"/>
    </location>
</feature>
<proteinExistence type="predicted"/>
<gene>
    <name evidence="2" type="ORF">PHJA_001900000</name>
</gene>
<dbReference type="Proteomes" id="UP000653305">
    <property type="component" value="Unassembled WGS sequence"/>
</dbReference>
<evidence type="ECO:0000256" key="1">
    <source>
        <dbReference type="SAM" id="Phobius"/>
    </source>
</evidence>
<keyword evidence="3" id="KW-1185">Reference proteome</keyword>
<keyword evidence="1" id="KW-1133">Transmembrane helix</keyword>
<reference evidence="2" key="1">
    <citation type="submission" date="2020-07" db="EMBL/GenBank/DDBJ databases">
        <title>Ethylene signaling mediates host invasion by parasitic plants.</title>
        <authorList>
            <person name="Yoshida S."/>
        </authorList>
    </citation>
    <scope>NUCLEOTIDE SEQUENCE</scope>
    <source>
        <strain evidence="2">Okayama</strain>
    </source>
</reference>
<evidence type="ECO:0000313" key="3">
    <source>
        <dbReference type="Proteomes" id="UP000653305"/>
    </source>
</evidence>